<comment type="caution">
    <text evidence="2">The sequence shown here is derived from an EMBL/GenBank/DDBJ whole genome shotgun (WGS) entry which is preliminary data.</text>
</comment>
<dbReference type="EMBL" id="CAUYUJ010005170">
    <property type="protein sequence ID" value="CAK0812540.1"/>
    <property type="molecule type" value="Genomic_DNA"/>
</dbReference>
<feature type="non-terminal residue" evidence="2">
    <location>
        <position position="141"/>
    </location>
</feature>
<name>A0ABN9R2I3_9DINO</name>
<feature type="region of interest" description="Disordered" evidence="1">
    <location>
        <begin position="1"/>
        <end position="23"/>
    </location>
</feature>
<protein>
    <submittedName>
        <fullName evidence="2">Uncharacterized protein</fullName>
    </submittedName>
</protein>
<proteinExistence type="predicted"/>
<sequence>APRAAAPAAAARRQRSAGSQPARAAIPEGAFDAKWWDGKWTVVCNDGPSDGTIDVKNMQFSYSGFPWRIQTEGTSIFMRWPHNPEVIQRMKYAADRNEVMWEASSGSREFGFFLWQKDVPKTRSTGIVLGGKGCRDVPVQG</sequence>
<evidence type="ECO:0000313" key="3">
    <source>
        <dbReference type="Proteomes" id="UP001189429"/>
    </source>
</evidence>
<evidence type="ECO:0000313" key="2">
    <source>
        <dbReference type="EMBL" id="CAK0812540.1"/>
    </source>
</evidence>
<dbReference type="Proteomes" id="UP001189429">
    <property type="component" value="Unassembled WGS sequence"/>
</dbReference>
<reference evidence="2" key="1">
    <citation type="submission" date="2023-10" db="EMBL/GenBank/DDBJ databases">
        <authorList>
            <person name="Chen Y."/>
            <person name="Shah S."/>
            <person name="Dougan E. K."/>
            <person name="Thang M."/>
            <person name="Chan C."/>
        </authorList>
    </citation>
    <scope>NUCLEOTIDE SEQUENCE [LARGE SCALE GENOMIC DNA]</scope>
</reference>
<gene>
    <name evidence="2" type="ORF">PCOR1329_LOCUS16807</name>
</gene>
<evidence type="ECO:0000256" key="1">
    <source>
        <dbReference type="SAM" id="MobiDB-lite"/>
    </source>
</evidence>
<keyword evidence="3" id="KW-1185">Reference proteome</keyword>
<feature type="non-terminal residue" evidence="2">
    <location>
        <position position="1"/>
    </location>
</feature>
<organism evidence="2 3">
    <name type="scientific">Prorocentrum cordatum</name>
    <dbReference type="NCBI Taxonomy" id="2364126"/>
    <lineage>
        <taxon>Eukaryota</taxon>
        <taxon>Sar</taxon>
        <taxon>Alveolata</taxon>
        <taxon>Dinophyceae</taxon>
        <taxon>Prorocentrales</taxon>
        <taxon>Prorocentraceae</taxon>
        <taxon>Prorocentrum</taxon>
    </lineage>
</organism>
<accession>A0ABN9R2I3</accession>